<dbReference type="InterPro" id="IPR004264">
    <property type="entry name" value="Transposase_23"/>
</dbReference>
<comment type="caution">
    <text evidence="2">The sequence shown here is derived from an EMBL/GenBank/DDBJ whole genome shotgun (WGS) entry which is preliminary data.</text>
</comment>
<evidence type="ECO:0000313" key="2">
    <source>
        <dbReference type="EMBL" id="KAL3834134.1"/>
    </source>
</evidence>
<dbReference type="PANTHER" id="PTHR10775">
    <property type="entry name" value="OS08G0208400 PROTEIN"/>
    <property type="match status" value="1"/>
</dbReference>
<dbReference type="AlphaFoldDB" id="A0ABD3TB22"/>
<sequence length="265" mass="30059">MEGLLHDAFGMPNDIHNIEETIDPTMAMPSEETKRFCKLLDDSRKPLYPGCKKFSKLSFLVQLLNIKCLGNMSDKTFTRILNLLREAFPTGVELPKSYYDTKKFTKEMGFSYDKYDACRNDCMIYWGVNKEKEYCDTCNASRWIIPEASNVTDTSNEVSENDKTSTKVAAKVGDDVLIKSENASKIVATGYVYGIDPSLEIGKQCLGPNWCEVNIQVAIESGEKLLRPHSNLKTIGDAYGSNIAWPCQLYVWLYNKLKFEDLSIF</sequence>
<dbReference type="Pfam" id="PF03017">
    <property type="entry name" value="Transposase_23"/>
    <property type="match status" value="1"/>
</dbReference>
<accession>A0ABD3TB22</accession>
<dbReference type="PANTHER" id="PTHR10775:SF185">
    <property type="entry name" value="OS08G0208400 PROTEIN"/>
    <property type="match status" value="1"/>
</dbReference>
<dbReference type="Proteomes" id="UP001634393">
    <property type="component" value="Unassembled WGS sequence"/>
</dbReference>
<keyword evidence="3" id="KW-1185">Reference proteome</keyword>
<evidence type="ECO:0000259" key="1">
    <source>
        <dbReference type="Pfam" id="PF03017"/>
    </source>
</evidence>
<dbReference type="EMBL" id="JBJXBP010000004">
    <property type="protein sequence ID" value="KAL3834134.1"/>
    <property type="molecule type" value="Genomic_DNA"/>
</dbReference>
<name>A0ABD3TB22_9LAMI</name>
<proteinExistence type="predicted"/>
<gene>
    <name evidence="2" type="ORF">ACJIZ3_008870</name>
</gene>
<evidence type="ECO:0000313" key="3">
    <source>
        <dbReference type="Proteomes" id="UP001634393"/>
    </source>
</evidence>
<reference evidence="2 3" key="1">
    <citation type="submission" date="2024-12" db="EMBL/GenBank/DDBJ databases">
        <title>The unique morphological basis and parallel evolutionary history of personate flowers in Penstemon.</title>
        <authorList>
            <person name="Depatie T.H."/>
            <person name="Wessinger C.A."/>
        </authorList>
    </citation>
    <scope>NUCLEOTIDE SEQUENCE [LARGE SCALE GENOMIC DNA]</scope>
    <source>
        <strain evidence="2">WTNN_2</strain>
        <tissue evidence="2">Leaf</tissue>
    </source>
</reference>
<feature type="domain" description="Transposase Tnp1/En/Spm-like" evidence="1">
    <location>
        <begin position="184"/>
        <end position="238"/>
    </location>
</feature>
<protein>
    <recommendedName>
        <fullName evidence="1">Transposase Tnp1/En/Spm-like domain-containing protein</fullName>
    </recommendedName>
</protein>
<organism evidence="2 3">
    <name type="scientific">Penstemon smallii</name>
    <dbReference type="NCBI Taxonomy" id="265156"/>
    <lineage>
        <taxon>Eukaryota</taxon>
        <taxon>Viridiplantae</taxon>
        <taxon>Streptophyta</taxon>
        <taxon>Embryophyta</taxon>
        <taxon>Tracheophyta</taxon>
        <taxon>Spermatophyta</taxon>
        <taxon>Magnoliopsida</taxon>
        <taxon>eudicotyledons</taxon>
        <taxon>Gunneridae</taxon>
        <taxon>Pentapetalae</taxon>
        <taxon>asterids</taxon>
        <taxon>lamiids</taxon>
        <taxon>Lamiales</taxon>
        <taxon>Plantaginaceae</taxon>
        <taxon>Cheloneae</taxon>
        <taxon>Penstemon</taxon>
    </lineage>
</organism>